<dbReference type="AlphaFoldDB" id="A0AAN5VLM2"/>
<dbReference type="Proteomes" id="UP000878956">
    <property type="component" value="Unassembled WGS sequence"/>
</dbReference>
<sequence length="200" mass="23955">MELLICIYVIQLGLVFLFLQRVFIQEKTRAKNNLLNFLKQNQEELDFVNQSEFFTLEDYLFIFIPIFGLLIMLIGSDFYKIYQENFECKYHNYLLYSLKAIVKNEKYENEFNLIEEILSNDKSPYYEMVAENIIIFASRINEFNSIKNCIEDEQELINIRNEIKLSLLDFLKVVNCIVNDSKEEIALKEKDMLLENIEIY</sequence>
<accession>A0AAN5VLM2</accession>
<evidence type="ECO:0000313" key="2">
    <source>
        <dbReference type="EMBL" id="HBH1542558.1"/>
    </source>
</evidence>
<name>A0AAN5VLM2_CLODI</name>
<organism evidence="2 3">
    <name type="scientific">Clostridioides difficile</name>
    <name type="common">Peptoclostridium difficile</name>
    <dbReference type="NCBI Taxonomy" id="1496"/>
    <lineage>
        <taxon>Bacteria</taxon>
        <taxon>Bacillati</taxon>
        <taxon>Bacillota</taxon>
        <taxon>Clostridia</taxon>
        <taxon>Peptostreptococcales</taxon>
        <taxon>Peptostreptococcaceae</taxon>
        <taxon>Clostridioides</taxon>
    </lineage>
</organism>
<reference evidence="2" key="1">
    <citation type="journal article" date="2018" name="Genome Biol.">
        <title>SKESA: strategic k-mer extension for scrupulous assemblies.</title>
        <authorList>
            <person name="Souvorov A."/>
            <person name="Agarwala R."/>
            <person name="Lipman D.J."/>
        </authorList>
    </citation>
    <scope>NUCLEOTIDE SEQUENCE</scope>
    <source>
        <strain evidence="2">HN1000</strain>
    </source>
</reference>
<feature type="transmembrane region" description="Helical" evidence="1">
    <location>
        <begin position="59"/>
        <end position="79"/>
    </location>
</feature>
<proteinExistence type="predicted"/>
<dbReference type="EMBL" id="DAEPXK010000019">
    <property type="protein sequence ID" value="HBH1542558.1"/>
    <property type="molecule type" value="Genomic_DNA"/>
</dbReference>
<keyword evidence="1" id="KW-0812">Transmembrane</keyword>
<dbReference type="RefSeq" id="WP_009899389.1">
    <property type="nucleotide sequence ID" value="NZ_FUQT01000003.1"/>
</dbReference>
<gene>
    <name evidence="2" type="ORF">KRM00_002042</name>
</gene>
<protein>
    <submittedName>
        <fullName evidence="2">Uncharacterized protein</fullName>
    </submittedName>
</protein>
<keyword evidence="1" id="KW-1133">Transmembrane helix</keyword>
<comment type="caution">
    <text evidence="2">The sequence shown here is derived from an EMBL/GenBank/DDBJ whole genome shotgun (WGS) entry which is preliminary data.</text>
</comment>
<evidence type="ECO:0000256" key="1">
    <source>
        <dbReference type="SAM" id="Phobius"/>
    </source>
</evidence>
<evidence type="ECO:0000313" key="3">
    <source>
        <dbReference type="Proteomes" id="UP000878956"/>
    </source>
</evidence>
<reference evidence="2" key="2">
    <citation type="submission" date="2021-06" db="EMBL/GenBank/DDBJ databases">
        <authorList>
            <consortium name="NCBI Pathogen Detection Project"/>
        </authorList>
    </citation>
    <scope>NUCLEOTIDE SEQUENCE</scope>
    <source>
        <strain evidence="2">HN1000</strain>
    </source>
</reference>
<keyword evidence="1" id="KW-0472">Membrane</keyword>